<sequence length="584" mass="64611">MAFSFSAFAPGWLPLFLVLPLTLCRADYSVWDFAPNFANDPIQPYPSLKNPDGTNISIENLKGTRLYGWKGCSPNEVEDIKDAWDDFYKLAQQKDLYKKIDWASQAATDFWGPASGDRVIPKDTRKEIQQVFKAAQQMYSSLWHSYPPWMWYMYLWIEVRCSDSKTGKDSSDPDNKCGDAKPNEGKCPGGSMPNPGGEENLMQAFADPHPDDNGGYSRITFCNGFFKLNSLTEIVNLNKKQPKAVKNRLDKWDNRARAFFHEVTHLDYFMSAGDDKKAKTPYISDLEIRYKTASTQPAWYVCYGPYNAKVLRNWLDPDPKYSAYFTQRNADNYAWFAMANYVTSLIGFYPTSPSPGNKRPMQEPRDADSHEAPLSVNSTASSNSTISSNGDLIPGDEQDPPPDFTYPGCGDKVEADDINADIINASVMKPSAATEYIYHLPSGQSSHMGHGPVVPYRPGDTIVTLTALPTLSGVPTVPTMPALPATTAIGDTCDVSYRWLYDLVEVRGKAWTTAELGTNGENLKTQIAGCGDITDWNFQLTPNDCCMDWYVSCHLPIGVKDCVGRAVVTAAGPGATIGDCHGAG</sequence>
<evidence type="ECO:0000313" key="4">
    <source>
        <dbReference type="Proteomes" id="UP000054321"/>
    </source>
</evidence>
<dbReference type="HOGENOM" id="CLU_466988_0_0_1"/>
<name>A0A0C3DCE2_OIDMZ</name>
<proteinExistence type="predicted"/>
<reference evidence="4" key="2">
    <citation type="submission" date="2015-01" db="EMBL/GenBank/DDBJ databases">
        <title>Evolutionary Origins and Diversification of the Mycorrhizal Mutualists.</title>
        <authorList>
            <consortium name="DOE Joint Genome Institute"/>
            <consortium name="Mycorrhizal Genomics Consortium"/>
            <person name="Kohler A."/>
            <person name="Kuo A."/>
            <person name="Nagy L.G."/>
            <person name="Floudas D."/>
            <person name="Copeland A."/>
            <person name="Barry K.W."/>
            <person name="Cichocki N."/>
            <person name="Veneault-Fourrey C."/>
            <person name="LaButti K."/>
            <person name="Lindquist E.A."/>
            <person name="Lipzen A."/>
            <person name="Lundell T."/>
            <person name="Morin E."/>
            <person name="Murat C."/>
            <person name="Riley R."/>
            <person name="Ohm R."/>
            <person name="Sun H."/>
            <person name="Tunlid A."/>
            <person name="Henrissat B."/>
            <person name="Grigoriev I.V."/>
            <person name="Hibbett D.S."/>
            <person name="Martin F."/>
        </authorList>
    </citation>
    <scope>NUCLEOTIDE SEQUENCE [LARGE SCALE GENOMIC DNA]</scope>
    <source>
        <strain evidence="4">Zn</strain>
    </source>
</reference>
<dbReference type="EMBL" id="KN832870">
    <property type="protein sequence ID" value="KIN09024.1"/>
    <property type="molecule type" value="Genomic_DNA"/>
</dbReference>
<dbReference type="Proteomes" id="UP000054321">
    <property type="component" value="Unassembled WGS sequence"/>
</dbReference>
<feature type="compositionally biased region" description="Low complexity" evidence="1">
    <location>
        <begin position="375"/>
        <end position="389"/>
    </location>
</feature>
<protein>
    <recommendedName>
        <fullName evidence="5">Lysine-specific metallo-endopeptidase domain-containing protein</fullName>
    </recommendedName>
</protein>
<feature type="chain" id="PRO_5002173617" description="Lysine-specific metallo-endopeptidase domain-containing protein" evidence="2">
    <location>
        <begin position="27"/>
        <end position="584"/>
    </location>
</feature>
<evidence type="ECO:0000256" key="2">
    <source>
        <dbReference type="SAM" id="SignalP"/>
    </source>
</evidence>
<dbReference type="Gene3D" id="3.40.390.10">
    <property type="entry name" value="Collagenase (Catalytic Domain)"/>
    <property type="match status" value="1"/>
</dbReference>
<dbReference type="GO" id="GO:0008237">
    <property type="term" value="F:metallopeptidase activity"/>
    <property type="evidence" value="ECO:0007669"/>
    <property type="project" value="InterPro"/>
</dbReference>
<feature type="region of interest" description="Disordered" evidence="1">
    <location>
        <begin position="166"/>
        <end position="202"/>
    </location>
</feature>
<feature type="compositionally biased region" description="Basic and acidic residues" evidence="1">
    <location>
        <begin position="166"/>
        <end position="184"/>
    </location>
</feature>
<accession>A0A0C3DCE2</accession>
<evidence type="ECO:0008006" key="5">
    <source>
        <dbReference type="Google" id="ProtNLM"/>
    </source>
</evidence>
<feature type="signal peptide" evidence="2">
    <location>
        <begin position="1"/>
        <end position="26"/>
    </location>
</feature>
<keyword evidence="2" id="KW-0732">Signal</keyword>
<evidence type="ECO:0000256" key="1">
    <source>
        <dbReference type="SAM" id="MobiDB-lite"/>
    </source>
</evidence>
<dbReference type="InParanoid" id="A0A0C3DCE2"/>
<dbReference type="InterPro" id="IPR024079">
    <property type="entry name" value="MetalloPept_cat_dom_sf"/>
</dbReference>
<gene>
    <name evidence="3" type="ORF">OIDMADRAFT_23751</name>
</gene>
<dbReference type="STRING" id="913774.A0A0C3DCE2"/>
<evidence type="ECO:0000313" key="3">
    <source>
        <dbReference type="EMBL" id="KIN09024.1"/>
    </source>
</evidence>
<reference evidence="3 4" key="1">
    <citation type="submission" date="2014-04" db="EMBL/GenBank/DDBJ databases">
        <authorList>
            <consortium name="DOE Joint Genome Institute"/>
            <person name="Kuo A."/>
            <person name="Martino E."/>
            <person name="Perotto S."/>
            <person name="Kohler A."/>
            <person name="Nagy L.G."/>
            <person name="Floudas D."/>
            <person name="Copeland A."/>
            <person name="Barry K.W."/>
            <person name="Cichocki N."/>
            <person name="Veneault-Fourrey C."/>
            <person name="LaButti K."/>
            <person name="Lindquist E.A."/>
            <person name="Lipzen A."/>
            <person name="Lundell T."/>
            <person name="Morin E."/>
            <person name="Murat C."/>
            <person name="Sun H."/>
            <person name="Tunlid A."/>
            <person name="Henrissat B."/>
            <person name="Grigoriev I.V."/>
            <person name="Hibbett D.S."/>
            <person name="Martin F."/>
            <person name="Nordberg H.P."/>
            <person name="Cantor M.N."/>
            <person name="Hua S.X."/>
        </authorList>
    </citation>
    <scope>NUCLEOTIDE SEQUENCE [LARGE SCALE GENOMIC DNA]</scope>
    <source>
        <strain evidence="3 4">Zn</strain>
    </source>
</reference>
<dbReference type="OrthoDB" id="3584873at2759"/>
<dbReference type="AlphaFoldDB" id="A0A0C3DCE2"/>
<feature type="compositionally biased region" description="Basic and acidic residues" evidence="1">
    <location>
        <begin position="360"/>
        <end position="371"/>
    </location>
</feature>
<feature type="region of interest" description="Disordered" evidence="1">
    <location>
        <begin position="353"/>
        <end position="410"/>
    </location>
</feature>
<keyword evidence="4" id="KW-1185">Reference proteome</keyword>
<organism evidence="3 4">
    <name type="scientific">Oidiodendron maius (strain Zn)</name>
    <dbReference type="NCBI Taxonomy" id="913774"/>
    <lineage>
        <taxon>Eukaryota</taxon>
        <taxon>Fungi</taxon>
        <taxon>Dikarya</taxon>
        <taxon>Ascomycota</taxon>
        <taxon>Pezizomycotina</taxon>
        <taxon>Leotiomycetes</taxon>
        <taxon>Leotiomycetes incertae sedis</taxon>
        <taxon>Myxotrichaceae</taxon>
        <taxon>Oidiodendron</taxon>
    </lineage>
</organism>